<accession>A0A517MUE7</accession>
<dbReference type="Gene3D" id="2.60.120.200">
    <property type="match status" value="1"/>
</dbReference>
<keyword evidence="3" id="KW-1185">Reference proteome</keyword>
<evidence type="ECO:0000313" key="2">
    <source>
        <dbReference type="EMBL" id="QDS98508.1"/>
    </source>
</evidence>
<protein>
    <recommendedName>
        <fullName evidence="4">LamG domain-containing protein</fullName>
    </recommendedName>
</protein>
<evidence type="ECO:0000313" key="3">
    <source>
        <dbReference type="Proteomes" id="UP000319852"/>
    </source>
</evidence>
<dbReference type="KEGG" id="amob:HG15A2_17880"/>
<organism evidence="2 3">
    <name type="scientific">Adhaeretor mobilis</name>
    <dbReference type="NCBI Taxonomy" id="1930276"/>
    <lineage>
        <taxon>Bacteria</taxon>
        <taxon>Pseudomonadati</taxon>
        <taxon>Planctomycetota</taxon>
        <taxon>Planctomycetia</taxon>
        <taxon>Pirellulales</taxon>
        <taxon>Lacipirellulaceae</taxon>
        <taxon>Adhaeretor</taxon>
    </lineage>
</organism>
<proteinExistence type="predicted"/>
<dbReference type="RefSeq" id="WP_145059683.1">
    <property type="nucleotide sequence ID" value="NZ_CP036263.1"/>
</dbReference>
<feature type="region of interest" description="Disordered" evidence="1">
    <location>
        <begin position="59"/>
        <end position="88"/>
    </location>
</feature>
<dbReference type="InterPro" id="IPR013320">
    <property type="entry name" value="ConA-like_dom_sf"/>
</dbReference>
<dbReference type="Proteomes" id="UP000319852">
    <property type="component" value="Chromosome"/>
</dbReference>
<dbReference type="EMBL" id="CP036263">
    <property type="protein sequence ID" value="QDS98508.1"/>
    <property type="molecule type" value="Genomic_DNA"/>
</dbReference>
<sequence length="224" mass="23530">MLSFYSRINNVDGPTLSTTLAEAERTQVVGTWKGTTEALQLFVNGEFVSSGVTTGDLNERAGGTAWGLGQRGESDRDPGNDIATGGPLTETAGTDFAFSGEVAIFKIYDSALSASEVQDAYDAIAADAATGDADGDGDVDGTVFLILQRNNPLGIPDWELNYGTDTSATSSLTAVPEPSSVCPQWSLVLLRCEGASNLLMLSSDSDTPSLSPSRRICRHLPQTL</sequence>
<gene>
    <name evidence="2" type="ORF">HG15A2_17880</name>
</gene>
<evidence type="ECO:0008006" key="4">
    <source>
        <dbReference type="Google" id="ProtNLM"/>
    </source>
</evidence>
<reference evidence="2 3" key="1">
    <citation type="submission" date="2019-02" db="EMBL/GenBank/DDBJ databases">
        <title>Deep-cultivation of Planctomycetes and their phenomic and genomic characterization uncovers novel biology.</title>
        <authorList>
            <person name="Wiegand S."/>
            <person name="Jogler M."/>
            <person name="Boedeker C."/>
            <person name="Pinto D."/>
            <person name="Vollmers J."/>
            <person name="Rivas-Marin E."/>
            <person name="Kohn T."/>
            <person name="Peeters S.H."/>
            <person name="Heuer A."/>
            <person name="Rast P."/>
            <person name="Oberbeckmann S."/>
            <person name="Bunk B."/>
            <person name="Jeske O."/>
            <person name="Meyerdierks A."/>
            <person name="Storesund J.E."/>
            <person name="Kallscheuer N."/>
            <person name="Luecker S."/>
            <person name="Lage O.M."/>
            <person name="Pohl T."/>
            <person name="Merkel B.J."/>
            <person name="Hornburger P."/>
            <person name="Mueller R.-W."/>
            <person name="Bruemmer F."/>
            <person name="Labrenz M."/>
            <person name="Spormann A.M."/>
            <person name="Op den Camp H."/>
            <person name="Overmann J."/>
            <person name="Amann R."/>
            <person name="Jetten M.S.M."/>
            <person name="Mascher T."/>
            <person name="Medema M.H."/>
            <person name="Devos D.P."/>
            <person name="Kaster A.-K."/>
            <person name="Ovreas L."/>
            <person name="Rohde M."/>
            <person name="Galperin M.Y."/>
            <person name="Jogler C."/>
        </authorList>
    </citation>
    <scope>NUCLEOTIDE SEQUENCE [LARGE SCALE GENOMIC DNA]</scope>
    <source>
        <strain evidence="2 3">HG15A2</strain>
    </source>
</reference>
<evidence type="ECO:0000256" key="1">
    <source>
        <dbReference type="SAM" id="MobiDB-lite"/>
    </source>
</evidence>
<dbReference type="AlphaFoldDB" id="A0A517MUE7"/>
<name>A0A517MUE7_9BACT</name>
<dbReference type="SUPFAM" id="SSF49899">
    <property type="entry name" value="Concanavalin A-like lectins/glucanases"/>
    <property type="match status" value="1"/>
</dbReference>